<dbReference type="PRINTS" id="PR00812">
    <property type="entry name" value="BCTERIALGSPF"/>
</dbReference>
<keyword evidence="6 8" id="KW-0472">Membrane</keyword>
<sequence length="434" mass="45838">MKAFTPLKTVPNEREDLSGSPAPGSFPSRGSADSGSRSTGNQAPGPTRSSAHSAAHNPLANPRGNPAANPAAALPSPTRPSGSGGIFLFPVSSSTVLLSLNQLAVMSQNGVEIAEAVGHVADHCQDPRLGESLDAIHQSLSGGSRFSSAVAAHGQYFPASLPPMLAAAEATGDVPQTLGNVCERMRGELEMRASIVGAMIYPVILIAAASVVMTALILGVLPQFGRVFQSTGRPVPASTQFLLDVGTFGRDYWMVLFPVGIAAIVALFMLRRHPLIQGPIGKLLLYAPMIKDAYRPLIAGRYFRTIAAMVRGGVPMLQAVRLTRDTVQDRSWHDLLDRVEANLIDGLSASDALATADFLPTEATQMMATGERTGRVAEVLDDIGRFYEQEGGRKIKRLVIALEPVIILVMGVFVAGIVMSVMLPLLDVSTIQGG</sequence>
<feature type="transmembrane region" description="Helical" evidence="8">
    <location>
        <begin position="398"/>
        <end position="426"/>
    </location>
</feature>
<keyword evidence="5 8" id="KW-1133">Transmembrane helix</keyword>
<feature type="compositionally biased region" description="Polar residues" evidence="7">
    <location>
        <begin position="31"/>
        <end position="52"/>
    </location>
</feature>
<keyword evidence="4 8" id="KW-0812">Transmembrane</keyword>
<evidence type="ECO:0000256" key="8">
    <source>
        <dbReference type="SAM" id="Phobius"/>
    </source>
</evidence>
<dbReference type="Gene3D" id="1.20.81.30">
    <property type="entry name" value="Type II secretion system (T2SS), domain F"/>
    <property type="match status" value="2"/>
</dbReference>
<evidence type="ECO:0000313" key="10">
    <source>
        <dbReference type="EMBL" id="QDV43345.1"/>
    </source>
</evidence>
<evidence type="ECO:0000256" key="5">
    <source>
        <dbReference type="ARBA" id="ARBA00022989"/>
    </source>
</evidence>
<evidence type="ECO:0000256" key="1">
    <source>
        <dbReference type="ARBA" id="ARBA00004651"/>
    </source>
</evidence>
<keyword evidence="11" id="KW-1185">Reference proteome</keyword>
<dbReference type="InterPro" id="IPR018076">
    <property type="entry name" value="T2SS_GspF_dom"/>
</dbReference>
<feature type="domain" description="Type II secretion system protein GspF" evidence="9">
    <location>
        <begin position="303"/>
        <end position="424"/>
    </location>
</feature>
<dbReference type="InterPro" id="IPR042094">
    <property type="entry name" value="T2SS_GspF_sf"/>
</dbReference>
<feature type="domain" description="Type II secretion system protein GspF" evidence="9">
    <location>
        <begin position="100"/>
        <end position="222"/>
    </location>
</feature>
<protein>
    <submittedName>
        <fullName evidence="10">Type II secretion system protein F</fullName>
    </submittedName>
</protein>
<dbReference type="Pfam" id="PF00482">
    <property type="entry name" value="T2SSF"/>
    <property type="match status" value="2"/>
</dbReference>
<keyword evidence="3" id="KW-1003">Cell membrane</keyword>
<proteinExistence type="inferred from homology"/>
<dbReference type="PANTHER" id="PTHR30012">
    <property type="entry name" value="GENERAL SECRETION PATHWAY PROTEIN"/>
    <property type="match status" value="1"/>
</dbReference>
<reference evidence="10 11" key="1">
    <citation type="submission" date="2019-03" db="EMBL/GenBank/DDBJ databases">
        <title>Deep-cultivation of Planctomycetes and their phenomic and genomic characterization uncovers novel biology.</title>
        <authorList>
            <person name="Wiegand S."/>
            <person name="Jogler M."/>
            <person name="Boedeker C."/>
            <person name="Pinto D."/>
            <person name="Vollmers J."/>
            <person name="Rivas-Marin E."/>
            <person name="Kohn T."/>
            <person name="Peeters S.H."/>
            <person name="Heuer A."/>
            <person name="Rast P."/>
            <person name="Oberbeckmann S."/>
            <person name="Bunk B."/>
            <person name="Jeske O."/>
            <person name="Meyerdierks A."/>
            <person name="Storesund J.E."/>
            <person name="Kallscheuer N."/>
            <person name="Luecker S."/>
            <person name="Lage O.M."/>
            <person name="Pohl T."/>
            <person name="Merkel B.J."/>
            <person name="Hornburger P."/>
            <person name="Mueller R.-W."/>
            <person name="Bruemmer F."/>
            <person name="Labrenz M."/>
            <person name="Spormann A.M."/>
            <person name="Op den Camp H."/>
            <person name="Overmann J."/>
            <person name="Amann R."/>
            <person name="Jetten M.S.M."/>
            <person name="Mascher T."/>
            <person name="Medema M.H."/>
            <person name="Devos D.P."/>
            <person name="Kaster A.-K."/>
            <person name="Ovreas L."/>
            <person name="Rohde M."/>
            <person name="Galperin M.Y."/>
            <person name="Jogler C."/>
        </authorList>
    </citation>
    <scope>NUCLEOTIDE SEQUENCE [LARGE SCALE GENOMIC DNA]</scope>
    <source>
        <strain evidence="10 11">Enr13</strain>
    </source>
</reference>
<feature type="region of interest" description="Disordered" evidence="7">
    <location>
        <begin position="1"/>
        <end position="80"/>
    </location>
</feature>
<dbReference type="GO" id="GO:0005886">
    <property type="term" value="C:plasma membrane"/>
    <property type="evidence" value="ECO:0007669"/>
    <property type="project" value="UniProtKB-SubCell"/>
</dbReference>
<feature type="transmembrane region" description="Helical" evidence="8">
    <location>
        <begin position="252"/>
        <end position="270"/>
    </location>
</feature>
<dbReference type="RefSeq" id="WP_145387428.1">
    <property type="nucleotide sequence ID" value="NZ_CP037423.1"/>
</dbReference>
<dbReference type="AlphaFoldDB" id="A0A518HR74"/>
<dbReference type="KEGG" id="snep:Enr13x_32000"/>
<evidence type="ECO:0000259" key="9">
    <source>
        <dbReference type="Pfam" id="PF00482"/>
    </source>
</evidence>
<gene>
    <name evidence="10" type="primary">epsF_6</name>
    <name evidence="10" type="ORF">Enr13x_32000</name>
</gene>
<feature type="compositionally biased region" description="Low complexity" evidence="7">
    <location>
        <begin position="57"/>
        <end position="76"/>
    </location>
</feature>
<organism evidence="10 11">
    <name type="scientific">Stieleria neptunia</name>
    <dbReference type="NCBI Taxonomy" id="2527979"/>
    <lineage>
        <taxon>Bacteria</taxon>
        <taxon>Pseudomonadati</taxon>
        <taxon>Planctomycetota</taxon>
        <taxon>Planctomycetia</taxon>
        <taxon>Pirellulales</taxon>
        <taxon>Pirellulaceae</taxon>
        <taxon>Stieleria</taxon>
    </lineage>
</organism>
<accession>A0A518HR74</accession>
<comment type="similarity">
    <text evidence="2">Belongs to the GSP F family.</text>
</comment>
<name>A0A518HR74_9BACT</name>
<dbReference type="EMBL" id="CP037423">
    <property type="protein sequence ID" value="QDV43345.1"/>
    <property type="molecule type" value="Genomic_DNA"/>
</dbReference>
<dbReference type="Proteomes" id="UP000319004">
    <property type="component" value="Chromosome"/>
</dbReference>
<feature type="transmembrane region" description="Helical" evidence="8">
    <location>
        <begin position="193"/>
        <end position="221"/>
    </location>
</feature>
<dbReference type="InterPro" id="IPR003004">
    <property type="entry name" value="GspF/PilC"/>
</dbReference>
<evidence type="ECO:0000256" key="3">
    <source>
        <dbReference type="ARBA" id="ARBA00022475"/>
    </source>
</evidence>
<evidence type="ECO:0000256" key="4">
    <source>
        <dbReference type="ARBA" id="ARBA00022692"/>
    </source>
</evidence>
<dbReference type="PANTHER" id="PTHR30012:SF0">
    <property type="entry name" value="TYPE II SECRETION SYSTEM PROTEIN F-RELATED"/>
    <property type="match status" value="1"/>
</dbReference>
<dbReference type="OrthoDB" id="249715at2"/>
<evidence type="ECO:0000256" key="7">
    <source>
        <dbReference type="SAM" id="MobiDB-lite"/>
    </source>
</evidence>
<evidence type="ECO:0000256" key="2">
    <source>
        <dbReference type="ARBA" id="ARBA00005745"/>
    </source>
</evidence>
<evidence type="ECO:0000256" key="6">
    <source>
        <dbReference type="ARBA" id="ARBA00023136"/>
    </source>
</evidence>
<evidence type="ECO:0000313" key="11">
    <source>
        <dbReference type="Proteomes" id="UP000319004"/>
    </source>
</evidence>
<comment type="subcellular location">
    <subcellularLocation>
        <location evidence="1">Cell membrane</location>
        <topology evidence="1">Multi-pass membrane protein</topology>
    </subcellularLocation>
</comment>